<feature type="domain" description="Histidine kinase" evidence="8">
    <location>
        <begin position="191"/>
        <end position="407"/>
    </location>
</feature>
<proteinExistence type="predicted"/>
<dbReference type="Gene3D" id="1.10.287.130">
    <property type="match status" value="1"/>
</dbReference>
<name>A0A5J4L7J2_9ZZZZ</name>
<dbReference type="EC" id="2.7.13.3" evidence="2"/>
<keyword evidence="4" id="KW-0808">Transferase</keyword>
<protein>
    <recommendedName>
        <fullName evidence="2">histidine kinase</fullName>
        <ecNumber evidence="2">2.7.13.3</ecNumber>
    </recommendedName>
</protein>
<accession>A0A5J4L7J2</accession>
<feature type="coiled-coil region" evidence="7">
    <location>
        <begin position="154"/>
        <end position="184"/>
    </location>
</feature>
<dbReference type="FunFam" id="3.30.565.10:FF:000006">
    <property type="entry name" value="Sensor histidine kinase WalK"/>
    <property type="match status" value="1"/>
</dbReference>
<keyword evidence="6" id="KW-0902">Two-component regulatory system</keyword>
<dbReference type="SUPFAM" id="SSF55781">
    <property type="entry name" value="GAF domain-like"/>
    <property type="match status" value="1"/>
</dbReference>
<keyword evidence="7" id="KW-0175">Coiled coil</keyword>
<dbReference type="InterPro" id="IPR003018">
    <property type="entry name" value="GAF"/>
</dbReference>
<dbReference type="CDD" id="cd00075">
    <property type="entry name" value="HATPase"/>
    <property type="match status" value="1"/>
</dbReference>
<keyword evidence="3" id="KW-0597">Phosphoprotein</keyword>
<dbReference type="InterPro" id="IPR003594">
    <property type="entry name" value="HATPase_dom"/>
</dbReference>
<dbReference type="InterPro" id="IPR036097">
    <property type="entry name" value="HisK_dim/P_sf"/>
</dbReference>
<dbReference type="AlphaFoldDB" id="A0A5J4L7J2"/>
<dbReference type="Pfam" id="PF13492">
    <property type="entry name" value="GAF_3"/>
    <property type="match status" value="1"/>
</dbReference>
<evidence type="ECO:0000259" key="8">
    <source>
        <dbReference type="PROSITE" id="PS50109"/>
    </source>
</evidence>
<dbReference type="SUPFAM" id="SSF47384">
    <property type="entry name" value="Homodimeric domain of signal transducing histidine kinase"/>
    <property type="match status" value="1"/>
</dbReference>
<dbReference type="PROSITE" id="PS50109">
    <property type="entry name" value="HIS_KIN"/>
    <property type="match status" value="1"/>
</dbReference>
<comment type="caution">
    <text evidence="9">The sequence shown here is derived from an EMBL/GenBank/DDBJ whole genome shotgun (WGS) entry which is preliminary data.</text>
</comment>
<evidence type="ECO:0000256" key="5">
    <source>
        <dbReference type="ARBA" id="ARBA00022777"/>
    </source>
</evidence>
<dbReference type="InterPro" id="IPR050736">
    <property type="entry name" value="Sensor_HK_Regulatory"/>
</dbReference>
<dbReference type="SMART" id="SM00065">
    <property type="entry name" value="GAF"/>
    <property type="match status" value="1"/>
</dbReference>
<reference evidence="9" key="1">
    <citation type="submission" date="2019-10" db="EMBL/GenBank/DDBJ databases">
        <title>Metagenomic sequencing of thiosulfate-disproportionating enrichment culture.</title>
        <authorList>
            <person name="Umezawa K."/>
            <person name="Kojima H."/>
            <person name="Fukui M."/>
        </authorList>
    </citation>
    <scope>NUCLEOTIDE SEQUENCE</scope>
    <source>
        <strain evidence="9">45J</strain>
    </source>
</reference>
<comment type="catalytic activity">
    <reaction evidence="1">
        <text>ATP + protein L-histidine = ADP + protein N-phospho-L-histidine.</text>
        <dbReference type="EC" id="2.7.13.3"/>
    </reaction>
</comment>
<dbReference type="InterPro" id="IPR036890">
    <property type="entry name" value="HATPase_C_sf"/>
</dbReference>
<dbReference type="GO" id="GO:0000155">
    <property type="term" value="F:phosphorelay sensor kinase activity"/>
    <property type="evidence" value="ECO:0007669"/>
    <property type="project" value="InterPro"/>
</dbReference>
<dbReference type="Gene3D" id="3.30.450.40">
    <property type="match status" value="1"/>
</dbReference>
<dbReference type="PANTHER" id="PTHR43711">
    <property type="entry name" value="TWO-COMPONENT HISTIDINE KINASE"/>
    <property type="match status" value="1"/>
</dbReference>
<keyword evidence="5 9" id="KW-0418">Kinase</keyword>
<gene>
    <name evidence="9" type="ORF">A45J_1887</name>
</gene>
<evidence type="ECO:0000256" key="7">
    <source>
        <dbReference type="SAM" id="Coils"/>
    </source>
</evidence>
<sequence>MLYDTGDKSKIGSILLQKDTGLTEKLQRIVGIIAELLNVKRCSIMIVNPDDLTIEVKAATNPEIIGFKRKLSDVSIATRTLIDEKPFYADTKRRTFFKPLESSRYYSEDSLSIPIKYFDKKLGVINLTDSEEGKPFTVEQEVIAADIAQHLAPYIYAEQMKDALEKKAKKLEEANKRLLELDELKTNLTSFIVHDLKGPITTVMANLDMLSYESLTPEQFEYVNLAMEDIHKMQNMVMNILDVLKIEEGKITIYREETDIYALAKREISSLKNVLSRRNIELTLKGDSHICYIDENLIGRVITNLLRNAIEYSPDGGKITLNIQYNENKKETLVSVVDQGKGVPDDIKLKIFDKFFQAKGETLQRKTSTGLGLTFCKLVIDAHGGRIWVEDVEGGGAKFIFTLPDIVIKEIG</sequence>
<dbReference type="CDD" id="cd00082">
    <property type="entry name" value="HisKA"/>
    <property type="match status" value="1"/>
</dbReference>
<dbReference type="InterPro" id="IPR029016">
    <property type="entry name" value="GAF-like_dom_sf"/>
</dbReference>
<dbReference type="Pfam" id="PF00512">
    <property type="entry name" value="HisKA"/>
    <property type="match status" value="1"/>
</dbReference>
<dbReference type="InterPro" id="IPR005467">
    <property type="entry name" value="His_kinase_dom"/>
</dbReference>
<dbReference type="Pfam" id="PF02518">
    <property type="entry name" value="HATPase_c"/>
    <property type="match status" value="1"/>
</dbReference>
<evidence type="ECO:0000256" key="2">
    <source>
        <dbReference type="ARBA" id="ARBA00012438"/>
    </source>
</evidence>
<evidence type="ECO:0000256" key="4">
    <source>
        <dbReference type="ARBA" id="ARBA00022679"/>
    </source>
</evidence>
<dbReference type="SMART" id="SM00387">
    <property type="entry name" value="HATPase_c"/>
    <property type="match status" value="1"/>
</dbReference>
<dbReference type="SMART" id="SM00388">
    <property type="entry name" value="HisKA"/>
    <property type="match status" value="1"/>
</dbReference>
<evidence type="ECO:0000256" key="3">
    <source>
        <dbReference type="ARBA" id="ARBA00022553"/>
    </source>
</evidence>
<dbReference type="InterPro" id="IPR003661">
    <property type="entry name" value="HisK_dim/P_dom"/>
</dbReference>
<dbReference type="Gene3D" id="3.30.565.10">
    <property type="entry name" value="Histidine kinase-like ATPase, C-terminal domain"/>
    <property type="match status" value="1"/>
</dbReference>
<dbReference type="PRINTS" id="PR00344">
    <property type="entry name" value="BCTRLSENSOR"/>
</dbReference>
<dbReference type="SUPFAM" id="SSF55874">
    <property type="entry name" value="ATPase domain of HSP90 chaperone/DNA topoisomerase II/histidine kinase"/>
    <property type="match status" value="1"/>
</dbReference>
<organism evidence="9">
    <name type="scientific">hot springs metagenome</name>
    <dbReference type="NCBI Taxonomy" id="433727"/>
    <lineage>
        <taxon>unclassified sequences</taxon>
        <taxon>metagenomes</taxon>
        <taxon>ecological metagenomes</taxon>
    </lineage>
</organism>
<evidence type="ECO:0000313" key="9">
    <source>
        <dbReference type="EMBL" id="GER94129.1"/>
    </source>
</evidence>
<evidence type="ECO:0000256" key="6">
    <source>
        <dbReference type="ARBA" id="ARBA00023012"/>
    </source>
</evidence>
<evidence type="ECO:0000256" key="1">
    <source>
        <dbReference type="ARBA" id="ARBA00000085"/>
    </source>
</evidence>
<dbReference type="PANTHER" id="PTHR43711:SF1">
    <property type="entry name" value="HISTIDINE KINASE 1"/>
    <property type="match status" value="1"/>
</dbReference>
<dbReference type="EMBL" id="BLAB01000001">
    <property type="protein sequence ID" value="GER94129.1"/>
    <property type="molecule type" value="Genomic_DNA"/>
</dbReference>
<dbReference type="InterPro" id="IPR004358">
    <property type="entry name" value="Sig_transdc_His_kin-like_C"/>
</dbReference>